<dbReference type="InterPro" id="IPR002018">
    <property type="entry name" value="CarbesteraseB"/>
</dbReference>
<dbReference type="Proteomes" id="UP001501777">
    <property type="component" value="Unassembled WGS sequence"/>
</dbReference>
<sequence length="523" mass="55386">MPRDSRVKARTERGRVSGRMEPVDGPLGGCTRVAAFRGIPFARPPFGALRFAAPEQPEAWDGVRQATEFGPAVPQYDRMNPMGPAADSADPAPDCLTVNVWSPDPGAAGLPVMVWFHGGAYVFGHAGDPVYDGSVLAAGGVVVVTFNYRVGMEGFGHIAGAPANRGLLDQIAALRWVQENIAAFGGDPARVTAFGESAGAGSIAALLAGDAATGLLCRAVAQSVPGSYVTPSLAADVASAVAARLGRPATAEALRTSDPAALVRAAEEVFADREKRADRWGTLAHAETVFSPVVDGVMPACVPWEAVERGAARGIDLLLGWNRDEYRLFMAKRGEFGRVDEQRAGWALEVFGAAAGGERAYRDACPGLGAEELYERVCSDWLCRVPTLLLLEAQVAAGGRAFAYELGWPAPVFGGRLGACHGLDVPLVLGTLDAPTARRMLGPGPSTEATELSRRMRAAWVRFAETGDPGWPAYGTGGRPTRIYDRIDTLAEDPLRPSRRLWERTGFKVLGLESADSQDPVPL</sequence>
<evidence type="ECO:0000313" key="4">
    <source>
        <dbReference type="Proteomes" id="UP001501777"/>
    </source>
</evidence>
<dbReference type="PANTHER" id="PTHR11559">
    <property type="entry name" value="CARBOXYLESTERASE"/>
    <property type="match status" value="1"/>
</dbReference>
<protein>
    <submittedName>
        <fullName evidence="3">Carboxylesterase family protein</fullName>
    </submittedName>
</protein>
<comment type="caution">
    <text evidence="3">The sequence shown here is derived from an EMBL/GenBank/DDBJ whole genome shotgun (WGS) entry which is preliminary data.</text>
</comment>
<accession>A0ABP6AF70</accession>
<feature type="region of interest" description="Disordered" evidence="1">
    <location>
        <begin position="1"/>
        <end position="23"/>
    </location>
</feature>
<evidence type="ECO:0000259" key="2">
    <source>
        <dbReference type="Pfam" id="PF00135"/>
    </source>
</evidence>
<organism evidence="3 4">
    <name type="scientific">Streptomyces longisporus</name>
    <dbReference type="NCBI Taxonomy" id="1948"/>
    <lineage>
        <taxon>Bacteria</taxon>
        <taxon>Bacillati</taxon>
        <taxon>Actinomycetota</taxon>
        <taxon>Actinomycetes</taxon>
        <taxon>Kitasatosporales</taxon>
        <taxon>Streptomycetaceae</taxon>
        <taxon>Streptomyces</taxon>
    </lineage>
</organism>
<dbReference type="Gene3D" id="3.40.50.1820">
    <property type="entry name" value="alpha/beta hydrolase"/>
    <property type="match status" value="1"/>
</dbReference>
<proteinExistence type="predicted"/>
<dbReference type="EMBL" id="BAAASG010000023">
    <property type="protein sequence ID" value="GAA2515875.1"/>
    <property type="molecule type" value="Genomic_DNA"/>
</dbReference>
<dbReference type="RefSeq" id="WP_344405550.1">
    <property type="nucleotide sequence ID" value="NZ_BAAASG010000023.1"/>
</dbReference>
<reference evidence="4" key="1">
    <citation type="journal article" date="2019" name="Int. J. Syst. Evol. Microbiol.">
        <title>The Global Catalogue of Microorganisms (GCM) 10K type strain sequencing project: providing services to taxonomists for standard genome sequencing and annotation.</title>
        <authorList>
            <consortium name="The Broad Institute Genomics Platform"/>
            <consortium name="The Broad Institute Genome Sequencing Center for Infectious Disease"/>
            <person name="Wu L."/>
            <person name="Ma J."/>
        </authorList>
    </citation>
    <scope>NUCLEOTIDE SEQUENCE [LARGE SCALE GENOMIC DNA]</scope>
    <source>
        <strain evidence="4">JCM 4395</strain>
    </source>
</reference>
<feature type="domain" description="Carboxylesterase type B" evidence="2">
    <location>
        <begin position="9"/>
        <end position="469"/>
    </location>
</feature>
<dbReference type="Pfam" id="PF00135">
    <property type="entry name" value="COesterase"/>
    <property type="match status" value="1"/>
</dbReference>
<evidence type="ECO:0000313" key="3">
    <source>
        <dbReference type="EMBL" id="GAA2515875.1"/>
    </source>
</evidence>
<evidence type="ECO:0000256" key="1">
    <source>
        <dbReference type="SAM" id="MobiDB-lite"/>
    </source>
</evidence>
<keyword evidence="4" id="KW-1185">Reference proteome</keyword>
<dbReference type="InterPro" id="IPR029058">
    <property type="entry name" value="AB_hydrolase_fold"/>
</dbReference>
<dbReference type="SUPFAM" id="SSF53474">
    <property type="entry name" value="alpha/beta-Hydrolases"/>
    <property type="match status" value="1"/>
</dbReference>
<feature type="compositionally biased region" description="Basic and acidic residues" evidence="1">
    <location>
        <begin position="1"/>
        <end position="15"/>
    </location>
</feature>
<name>A0ABP6AF70_STRLO</name>
<dbReference type="InterPro" id="IPR050309">
    <property type="entry name" value="Type-B_Carboxylest/Lipase"/>
</dbReference>
<gene>
    <name evidence="3" type="ORF">GCM10010276_75890</name>
</gene>